<sequence length="327" mass="36461">MKKFLFFFSLCTTQIFAQNTLKFASIGQFKTQGSKIIKNCKLGYRTFGQLNAEKSNAILFPTWFGGTSENLIANAGTMIDTTKFYLILVDALGNGISSSPSNTPGFPDITIRDMVNAEYTLITKNFQLNHLYAVMGISMGGMQTFEWITAYPDFVEKAIPIVGTPKQSYYDILLWKTEWNIIEQAGKNPVARKNAMRQVATVHNLNLATPDYYVRTEKAEEAYAKMQKSGEDRVKGNNPENWICQIKAMLSQDIYQTSGKSLSEMPNHIKAKLLVIVATRDAMVNPYTATEFAKALNTNYVELTGDCGHLAPGCETDKVKKAIAAFL</sequence>
<evidence type="ECO:0000256" key="2">
    <source>
        <dbReference type="PIRSR" id="PIRSR000443-1"/>
    </source>
</evidence>
<evidence type="ECO:0000313" key="6">
    <source>
        <dbReference type="Proteomes" id="UP000293162"/>
    </source>
</evidence>
<feature type="signal peptide" evidence="3">
    <location>
        <begin position="1"/>
        <end position="17"/>
    </location>
</feature>
<reference evidence="5 6" key="1">
    <citation type="submission" date="2019-02" db="EMBL/GenBank/DDBJ databases">
        <title>Bacterial novel species Emticicia sp. 17J42-9 isolated from soil.</title>
        <authorList>
            <person name="Jung H.-Y."/>
        </authorList>
    </citation>
    <scope>NUCLEOTIDE SEQUENCE [LARGE SCALE GENOMIC DNA]</scope>
    <source>
        <strain evidence="5 6">17J42-9</strain>
    </source>
</reference>
<dbReference type="SUPFAM" id="SSF53474">
    <property type="entry name" value="alpha/beta-Hydrolases"/>
    <property type="match status" value="1"/>
</dbReference>
<feature type="active site" evidence="2">
    <location>
        <position position="281"/>
    </location>
</feature>
<dbReference type="GO" id="GO:0004414">
    <property type="term" value="F:homoserine O-acetyltransferase activity"/>
    <property type="evidence" value="ECO:0007669"/>
    <property type="project" value="TreeGrafter"/>
</dbReference>
<keyword evidence="5" id="KW-0378">Hydrolase</keyword>
<dbReference type="Pfam" id="PF00561">
    <property type="entry name" value="Abhydrolase_1"/>
    <property type="match status" value="1"/>
</dbReference>
<keyword evidence="1" id="KW-0808">Transferase</keyword>
<dbReference type="InterPro" id="IPR029058">
    <property type="entry name" value="AB_hydrolase_fold"/>
</dbReference>
<dbReference type="OrthoDB" id="9800754at2"/>
<protein>
    <submittedName>
        <fullName evidence="5">Alpha/beta fold hydrolase</fullName>
    </submittedName>
</protein>
<organism evidence="5 6">
    <name type="scientific">Emticicia agri</name>
    <dbReference type="NCBI Taxonomy" id="2492393"/>
    <lineage>
        <taxon>Bacteria</taxon>
        <taxon>Pseudomonadati</taxon>
        <taxon>Bacteroidota</taxon>
        <taxon>Cytophagia</taxon>
        <taxon>Cytophagales</taxon>
        <taxon>Leadbetterellaceae</taxon>
        <taxon>Emticicia</taxon>
    </lineage>
</organism>
<dbReference type="AlphaFoldDB" id="A0A4Q5M3E3"/>
<dbReference type="Gene3D" id="3.40.50.1820">
    <property type="entry name" value="alpha/beta hydrolase"/>
    <property type="match status" value="1"/>
</dbReference>
<dbReference type="PANTHER" id="PTHR32268:SF11">
    <property type="entry name" value="HOMOSERINE O-ACETYLTRANSFERASE"/>
    <property type="match status" value="1"/>
</dbReference>
<dbReference type="GO" id="GO:0009092">
    <property type="term" value="P:homoserine metabolic process"/>
    <property type="evidence" value="ECO:0007669"/>
    <property type="project" value="TreeGrafter"/>
</dbReference>
<dbReference type="InterPro" id="IPR008220">
    <property type="entry name" value="HAT_MetX-like"/>
</dbReference>
<gene>
    <name evidence="5" type="ORF">EWM59_05045</name>
</gene>
<evidence type="ECO:0000256" key="1">
    <source>
        <dbReference type="ARBA" id="ARBA00022679"/>
    </source>
</evidence>
<proteinExistence type="predicted"/>
<keyword evidence="3" id="KW-0732">Signal</keyword>
<dbReference type="GO" id="GO:0009086">
    <property type="term" value="P:methionine biosynthetic process"/>
    <property type="evidence" value="ECO:0007669"/>
    <property type="project" value="TreeGrafter"/>
</dbReference>
<comment type="caution">
    <text evidence="5">The sequence shown here is derived from an EMBL/GenBank/DDBJ whole genome shotgun (WGS) entry which is preliminary data.</text>
</comment>
<evidence type="ECO:0000259" key="4">
    <source>
        <dbReference type="Pfam" id="PF00561"/>
    </source>
</evidence>
<dbReference type="PANTHER" id="PTHR32268">
    <property type="entry name" value="HOMOSERINE O-ACETYLTRANSFERASE"/>
    <property type="match status" value="1"/>
</dbReference>
<feature type="chain" id="PRO_5021002373" evidence="3">
    <location>
        <begin position="18"/>
        <end position="327"/>
    </location>
</feature>
<accession>A0A4Q5M3E3</accession>
<name>A0A4Q5M3E3_9BACT</name>
<dbReference type="GO" id="GO:0016787">
    <property type="term" value="F:hydrolase activity"/>
    <property type="evidence" value="ECO:0007669"/>
    <property type="project" value="UniProtKB-KW"/>
</dbReference>
<feature type="domain" description="AB hydrolase-1" evidence="4">
    <location>
        <begin position="83"/>
        <end position="311"/>
    </location>
</feature>
<keyword evidence="6" id="KW-1185">Reference proteome</keyword>
<feature type="active site" description="Nucleophile" evidence="2">
    <location>
        <position position="138"/>
    </location>
</feature>
<dbReference type="InterPro" id="IPR000073">
    <property type="entry name" value="AB_hydrolase_1"/>
</dbReference>
<dbReference type="EMBL" id="SEWF01000005">
    <property type="protein sequence ID" value="RYU96896.1"/>
    <property type="molecule type" value="Genomic_DNA"/>
</dbReference>
<dbReference type="Proteomes" id="UP000293162">
    <property type="component" value="Unassembled WGS sequence"/>
</dbReference>
<evidence type="ECO:0000256" key="3">
    <source>
        <dbReference type="SAM" id="SignalP"/>
    </source>
</evidence>
<feature type="active site" evidence="2">
    <location>
        <position position="309"/>
    </location>
</feature>
<dbReference type="PIRSF" id="PIRSF000443">
    <property type="entry name" value="Homoser_Ac_trans"/>
    <property type="match status" value="1"/>
</dbReference>
<evidence type="ECO:0000313" key="5">
    <source>
        <dbReference type="EMBL" id="RYU96896.1"/>
    </source>
</evidence>
<dbReference type="RefSeq" id="WP_130019851.1">
    <property type="nucleotide sequence ID" value="NZ_SEWF01000005.1"/>
</dbReference>